<name>A0A1C7LVL6_GRIFR</name>
<proteinExistence type="predicted"/>
<comment type="caution">
    <text evidence="1">The sequence shown here is derived from an EMBL/GenBank/DDBJ whole genome shotgun (WGS) entry which is preliminary data.</text>
</comment>
<evidence type="ECO:0000313" key="1">
    <source>
        <dbReference type="EMBL" id="OBZ66864.1"/>
    </source>
</evidence>
<dbReference type="Proteomes" id="UP000092993">
    <property type="component" value="Unassembled WGS sequence"/>
</dbReference>
<dbReference type="AlphaFoldDB" id="A0A1C7LVL6"/>
<sequence>MDKLSSDSLCWYSRAYSGGDGSMDGDTMSTLETSVVGCDERAQSSLSTVTPRCPHPTSGLFLSLTFALRVGFSSGNIHSATASDCWKHAARGTFILDDLSDHTWTITFLPQSHIYGGYGVCGPRTCHHSRLTTIAGPNEYPRQPWSSSPRTLDTARTPLSSKHLLKDMLSSSQYRGFFPWPASARPGLLANPKARWTLPSPYIENIVGGPLPVSSRPNCQCDERSRIRIEWLGYCQAHGMLDANACMLYEQYGRTSHPLDTSSSGEHCS</sequence>
<accession>A0A1C7LVL6</accession>
<organism evidence="1 2">
    <name type="scientific">Grifola frondosa</name>
    <name type="common">Maitake</name>
    <name type="synonym">Polyporus frondosus</name>
    <dbReference type="NCBI Taxonomy" id="5627"/>
    <lineage>
        <taxon>Eukaryota</taxon>
        <taxon>Fungi</taxon>
        <taxon>Dikarya</taxon>
        <taxon>Basidiomycota</taxon>
        <taxon>Agaricomycotina</taxon>
        <taxon>Agaricomycetes</taxon>
        <taxon>Polyporales</taxon>
        <taxon>Grifolaceae</taxon>
        <taxon>Grifola</taxon>
    </lineage>
</organism>
<protein>
    <submittedName>
        <fullName evidence="1">Uncharacterized protein</fullName>
    </submittedName>
</protein>
<gene>
    <name evidence="1" type="ORF">A0H81_13241</name>
</gene>
<evidence type="ECO:0000313" key="2">
    <source>
        <dbReference type="Proteomes" id="UP000092993"/>
    </source>
</evidence>
<keyword evidence="2" id="KW-1185">Reference proteome</keyword>
<dbReference type="EMBL" id="LUGG01000027">
    <property type="protein sequence ID" value="OBZ66864.1"/>
    <property type="molecule type" value="Genomic_DNA"/>
</dbReference>
<reference evidence="1 2" key="1">
    <citation type="submission" date="2016-03" db="EMBL/GenBank/DDBJ databases">
        <title>Whole genome sequencing of Grifola frondosa 9006-11.</title>
        <authorList>
            <person name="Min B."/>
            <person name="Park H."/>
            <person name="Kim J.-G."/>
            <person name="Cho H."/>
            <person name="Oh Y.-L."/>
            <person name="Kong W.-S."/>
            <person name="Choi I.-G."/>
        </authorList>
    </citation>
    <scope>NUCLEOTIDE SEQUENCE [LARGE SCALE GENOMIC DNA]</scope>
    <source>
        <strain evidence="1 2">9006-11</strain>
    </source>
</reference>